<dbReference type="EMBL" id="JACYWE010000005">
    <property type="protein sequence ID" value="MBD8506776.1"/>
    <property type="molecule type" value="Genomic_DNA"/>
</dbReference>
<evidence type="ECO:0000259" key="3">
    <source>
        <dbReference type="PROSITE" id="PS51278"/>
    </source>
</evidence>
<keyword evidence="1 2" id="KW-0315">Glutamine amidotransferase</keyword>
<dbReference type="AlphaFoldDB" id="A0A927JCZ9"/>
<dbReference type="InterPro" id="IPR017932">
    <property type="entry name" value="GATase_2_dom"/>
</dbReference>
<keyword evidence="5" id="KW-1185">Reference proteome</keyword>
<dbReference type="Pfam" id="PF13230">
    <property type="entry name" value="GATase_4"/>
    <property type="match status" value="1"/>
</dbReference>
<accession>A0A927JCZ9</accession>
<feature type="domain" description="Glutamine amidotransferase type-2" evidence="3">
    <location>
        <begin position="2"/>
        <end position="252"/>
    </location>
</feature>
<dbReference type="GO" id="GO:0016811">
    <property type="term" value="F:hydrolase activity, acting on carbon-nitrogen (but not peptide) bonds, in linear amides"/>
    <property type="evidence" value="ECO:0007669"/>
    <property type="project" value="UniProtKB-UniRule"/>
</dbReference>
<evidence type="ECO:0000313" key="4">
    <source>
        <dbReference type="EMBL" id="MBD8506776.1"/>
    </source>
</evidence>
<dbReference type="Gene3D" id="3.60.20.10">
    <property type="entry name" value="Glutamine Phosphoribosylpyrophosphate, subunit 1, domain 1"/>
    <property type="match status" value="1"/>
</dbReference>
<reference evidence="4" key="1">
    <citation type="submission" date="2020-09" db="EMBL/GenBank/DDBJ databases">
        <title>Hoyosella lacisalsi sp. nov., a halotolerant actinobacterium isolated from soil of Lake Gudzhirganskoe.</title>
        <authorList>
            <person name="Yang Q."/>
            <person name="Guo P.Y."/>
            <person name="Liu S.W."/>
            <person name="Li F.N."/>
            <person name="Sun C.H."/>
        </authorList>
    </citation>
    <scope>NUCLEOTIDE SEQUENCE</scope>
    <source>
        <strain evidence="4">G463</strain>
    </source>
</reference>
<keyword evidence="2" id="KW-0378">Hydrolase</keyword>
<dbReference type="GO" id="GO:0052699">
    <property type="term" value="P:ergothioneine biosynthetic process"/>
    <property type="evidence" value="ECO:0007669"/>
    <property type="project" value="UniProtKB-UniRule"/>
</dbReference>
<dbReference type="InterPro" id="IPR032889">
    <property type="entry name" value="EgtC_Actinobacteria"/>
</dbReference>
<dbReference type="CDD" id="cd01908">
    <property type="entry name" value="YafJ"/>
    <property type="match status" value="1"/>
</dbReference>
<evidence type="ECO:0000256" key="2">
    <source>
        <dbReference type="HAMAP-Rule" id="MF_02036"/>
    </source>
</evidence>
<dbReference type="InterPro" id="IPR029055">
    <property type="entry name" value="Ntn_hydrolases_N"/>
</dbReference>
<dbReference type="PANTHER" id="PTHR43187:SF2">
    <property type="entry name" value="GAMMA-GLUTAMYL-HERCYNYLCYSTEINE SULFOXIDE HYDROLASE"/>
    <property type="match status" value="1"/>
</dbReference>
<dbReference type="RefSeq" id="WP_192039240.1">
    <property type="nucleotide sequence ID" value="NZ_JACYWE010000005.1"/>
</dbReference>
<comment type="catalytic activity">
    <reaction evidence="2">
        <text>gamma-L-glutamyl-hercynylcysteine S-oxide + H2O = S-(hercyn-2-yl)-L-cysteine S-oxide + L-glutamate</text>
        <dbReference type="Rhea" id="RHEA:42684"/>
        <dbReference type="ChEBI" id="CHEBI:15377"/>
        <dbReference type="ChEBI" id="CHEBI:29985"/>
        <dbReference type="ChEBI" id="CHEBI:82703"/>
        <dbReference type="ChEBI" id="CHEBI:82706"/>
        <dbReference type="EC" id="3.5.1.118"/>
    </reaction>
</comment>
<evidence type="ECO:0000256" key="1">
    <source>
        <dbReference type="ARBA" id="ARBA00022962"/>
    </source>
</evidence>
<sequence length="252" mass="26613">MCRHLARIGGPIAAGDVTARGAHSLARQAHAPRFMRGTGTLNVDGYGVAWGGGDGWRSYRRAMPPWADPSGETVLGAITAPAVMAVVRGATTGMPLSESACAPFISDGWAFSHNGYATGWPGSLEPLAAEIPLADLMTLEASVDSAVLWAWLRHRLRSDEDPAALLPELVARVAEAAPGSRMNLLLSDGTHILATAWGHSLAWWRDGGEIVVASEPTDDAPGWQWLPDGHLLIARPDRVETIAIPSTASPPP</sequence>
<dbReference type="SUPFAM" id="SSF56235">
    <property type="entry name" value="N-terminal nucleophile aminohydrolases (Ntn hydrolases)"/>
    <property type="match status" value="1"/>
</dbReference>
<comment type="function">
    <text evidence="2">Catalyzes the hydrolysis of the gamma-glutamyl amide bond of hercynyl-gamma-L-glutamyl-L-cysteine sulfoxide to produce hercynylcysteine sulfoxide, a step in the biosynthesis pathway of ergothioneine.</text>
</comment>
<gene>
    <name evidence="2 4" type="primary">egtC</name>
    <name evidence="4" type="ORF">HT102_09780</name>
</gene>
<protein>
    <recommendedName>
        <fullName evidence="2">Gamma-glutamyl-hercynylcysteine sulfoxide hydrolase</fullName>
        <ecNumber evidence="2">3.5.1.118</ecNumber>
    </recommendedName>
    <alternativeName>
        <fullName evidence="2">Gamma-glutamyl hercynylcysteine S-oxide hydrolase</fullName>
    </alternativeName>
</protein>
<proteinExistence type="inferred from homology"/>
<dbReference type="InterPro" id="IPR026869">
    <property type="entry name" value="EgtC-like"/>
</dbReference>
<dbReference type="HAMAP" id="MF_02036">
    <property type="entry name" value="EgtC"/>
    <property type="match status" value="1"/>
</dbReference>
<comment type="pathway">
    <text evidence="2">Amino-acid biosynthesis; ergothioneine biosynthesis.</text>
</comment>
<dbReference type="PANTHER" id="PTHR43187">
    <property type="entry name" value="GLUTAMINE AMIDOTRANSFERASE DUG3-RELATED"/>
    <property type="match status" value="1"/>
</dbReference>
<evidence type="ECO:0000313" key="5">
    <source>
        <dbReference type="Proteomes" id="UP000642993"/>
    </source>
</evidence>
<comment type="caution">
    <text evidence="4">The sequence shown here is derived from an EMBL/GenBank/DDBJ whole genome shotgun (WGS) entry which is preliminary data.</text>
</comment>
<dbReference type="InterPro" id="IPR052373">
    <property type="entry name" value="Gamma-glu_amide_hydrolase"/>
</dbReference>
<dbReference type="NCBIfam" id="TIGR03442">
    <property type="entry name" value="ergothioneine biosynthesis protein EgtC"/>
    <property type="match status" value="1"/>
</dbReference>
<dbReference type="InterPro" id="IPR017808">
    <property type="entry name" value="EgtC"/>
</dbReference>
<dbReference type="Proteomes" id="UP000642993">
    <property type="component" value="Unassembled WGS sequence"/>
</dbReference>
<name>A0A927JCZ9_9ACTN</name>
<dbReference type="EC" id="3.5.1.118" evidence="2"/>
<organism evidence="4 5">
    <name type="scientific">Lolliginicoccus lacisalsi</name>
    <dbReference type="NCBI Taxonomy" id="2742202"/>
    <lineage>
        <taxon>Bacteria</taxon>
        <taxon>Bacillati</taxon>
        <taxon>Actinomycetota</taxon>
        <taxon>Actinomycetes</taxon>
        <taxon>Mycobacteriales</taxon>
        <taxon>Hoyosellaceae</taxon>
        <taxon>Lolliginicoccus</taxon>
    </lineage>
</organism>
<dbReference type="PROSITE" id="PS51278">
    <property type="entry name" value="GATASE_TYPE_2"/>
    <property type="match status" value="1"/>
</dbReference>